<feature type="compositionally biased region" description="Polar residues" evidence="1">
    <location>
        <begin position="1"/>
        <end position="10"/>
    </location>
</feature>
<feature type="compositionally biased region" description="Basic and acidic residues" evidence="1">
    <location>
        <begin position="29"/>
        <end position="72"/>
    </location>
</feature>
<protein>
    <submittedName>
        <fullName evidence="2">Uncharacterized protein</fullName>
    </submittedName>
</protein>
<evidence type="ECO:0000313" key="3">
    <source>
        <dbReference type="Proteomes" id="UP000028186"/>
    </source>
</evidence>
<dbReference type="AlphaFoldDB" id="A0A068T6W7"/>
<evidence type="ECO:0000313" key="2">
    <source>
        <dbReference type="EMBL" id="CDN54238.1"/>
    </source>
</evidence>
<dbReference type="PATRIC" id="fig|1028801.3.peg.1925"/>
<organism evidence="2 3">
    <name type="scientific">Neorhizobium galegae bv. officinalis bv. officinalis str. HAMBI 1141</name>
    <dbReference type="NCBI Taxonomy" id="1028801"/>
    <lineage>
        <taxon>Bacteria</taxon>
        <taxon>Pseudomonadati</taxon>
        <taxon>Pseudomonadota</taxon>
        <taxon>Alphaproteobacteria</taxon>
        <taxon>Hyphomicrobiales</taxon>
        <taxon>Rhizobiaceae</taxon>
        <taxon>Rhizobium/Agrobacterium group</taxon>
        <taxon>Neorhizobium</taxon>
    </lineage>
</organism>
<sequence length="72" mass="8078">MSTEKNTTGLNDRPKNAPIGQTAEGLPDDSGRPVEVDDETIERTRRKLSDNPREKLLKEVREQEDASRLGSE</sequence>
<dbReference type="RefSeq" id="WP_038543197.1">
    <property type="nucleotide sequence ID" value="NZ_HG938355.1"/>
</dbReference>
<dbReference type="KEGG" id="ngl:RG1141_CH18980"/>
<dbReference type="HOGENOM" id="CLU_201917_0_0_5"/>
<dbReference type="EMBL" id="HG938355">
    <property type="protein sequence ID" value="CDN54238.1"/>
    <property type="molecule type" value="Genomic_DNA"/>
</dbReference>
<name>A0A068T6W7_NEOGA</name>
<evidence type="ECO:0000256" key="1">
    <source>
        <dbReference type="SAM" id="MobiDB-lite"/>
    </source>
</evidence>
<dbReference type="eggNOG" id="ENOG5031A4W">
    <property type="taxonomic scope" value="Bacteria"/>
</dbReference>
<reference evidence="3" key="1">
    <citation type="journal article" date="2014" name="BMC Genomics">
        <title>Genome sequencing of two Neorhizobium galegae strains reveals a noeT gene responsible for the unusual acetylation of the nodulation factors.</title>
        <authorList>
            <person name="Osterman J."/>
            <person name="Marsh J."/>
            <person name="Laine P.K."/>
            <person name="Zeng Z."/>
            <person name="Alatalo E."/>
            <person name="Sullivan J.T."/>
            <person name="Young J.P."/>
            <person name="Thomas-Oates J."/>
            <person name="Paulin L."/>
            <person name="Lindstrom K."/>
        </authorList>
    </citation>
    <scope>NUCLEOTIDE SEQUENCE [LARGE SCALE GENOMIC DNA]</scope>
    <source>
        <strain evidence="3">HAMBI 1141</strain>
    </source>
</reference>
<feature type="region of interest" description="Disordered" evidence="1">
    <location>
        <begin position="1"/>
        <end position="72"/>
    </location>
</feature>
<dbReference type="Proteomes" id="UP000028186">
    <property type="component" value="Chromosome I"/>
</dbReference>
<proteinExistence type="predicted"/>
<gene>
    <name evidence="2" type="ORF">RG1141_CH18980</name>
</gene>
<accession>A0A068T6W7</accession>